<dbReference type="AlphaFoldDB" id="J0L7M9"/>
<dbReference type="KEGG" id="adl:AURDEDRAFT_178603"/>
<dbReference type="Proteomes" id="UP000006514">
    <property type="component" value="Unassembled WGS sequence"/>
</dbReference>
<organism evidence="1 2">
    <name type="scientific">Auricularia subglabra (strain TFB-10046 / SS5)</name>
    <name type="common">White-rot fungus</name>
    <name type="synonym">Auricularia delicata (strain TFB10046)</name>
    <dbReference type="NCBI Taxonomy" id="717982"/>
    <lineage>
        <taxon>Eukaryota</taxon>
        <taxon>Fungi</taxon>
        <taxon>Dikarya</taxon>
        <taxon>Basidiomycota</taxon>
        <taxon>Agaricomycotina</taxon>
        <taxon>Agaricomycetes</taxon>
        <taxon>Auriculariales</taxon>
        <taxon>Auriculariaceae</taxon>
        <taxon>Auricularia</taxon>
    </lineage>
</organism>
<reference evidence="2" key="1">
    <citation type="journal article" date="2012" name="Science">
        <title>The Paleozoic origin of enzymatic lignin decomposition reconstructed from 31 fungal genomes.</title>
        <authorList>
            <person name="Floudas D."/>
            <person name="Binder M."/>
            <person name="Riley R."/>
            <person name="Barry K."/>
            <person name="Blanchette R.A."/>
            <person name="Henrissat B."/>
            <person name="Martinez A.T."/>
            <person name="Otillar R."/>
            <person name="Spatafora J.W."/>
            <person name="Yadav J.S."/>
            <person name="Aerts A."/>
            <person name="Benoit I."/>
            <person name="Boyd A."/>
            <person name="Carlson A."/>
            <person name="Copeland A."/>
            <person name="Coutinho P.M."/>
            <person name="de Vries R.P."/>
            <person name="Ferreira P."/>
            <person name="Findley K."/>
            <person name="Foster B."/>
            <person name="Gaskell J."/>
            <person name="Glotzer D."/>
            <person name="Gorecki P."/>
            <person name="Heitman J."/>
            <person name="Hesse C."/>
            <person name="Hori C."/>
            <person name="Igarashi K."/>
            <person name="Jurgens J.A."/>
            <person name="Kallen N."/>
            <person name="Kersten P."/>
            <person name="Kohler A."/>
            <person name="Kuees U."/>
            <person name="Kumar T.K.A."/>
            <person name="Kuo A."/>
            <person name="LaButti K."/>
            <person name="Larrondo L.F."/>
            <person name="Lindquist E."/>
            <person name="Ling A."/>
            <person name="Lombard V."/>
            <person name="Lucas S."/>
            <person name="Lundell T."/>
            <person name="Martin R."/>
            <person name="McLaughlin D.J."/>
            <person name="Morgenstern I."/>
            <person name="Morin E."/>
            <person name="Murat C."/>
            <person name="Nagy L.G."/>
            <person name="Nolan M."/>
            <person name="Ohm R.A."/>
            <person name="Patyshakuliyeva A."/>
            <person name="Rokas A."/>
            <person name="Ruiz-Duenas F.J."/>
            <person name="Sabat G."/>
            <person name="Salamov A."/>
            <person name="Samejima M."/>
            <person name="Schmutz J."/>
            <person name="Slot J.C."/>
            <person name="St John F."/>
            <person name="Stenlid J."/>
            <person name="Sun H."/>
            <person name="Sun S."/>
            <person name="Syed K."/>
            <person name="Tsang A."/>
            <person name="Wiebenga A."/>
            <person name="Young D."/>
            <person name="Pisabarro A."/>
            <person name="Eastwood D.C."/>
            <person name="Martin F."/>
            <person name="Cullen D."/>
            <person name="Grigoriev I.V."/>
            <person name="Hibbett D.S."/>
        </authorList>
    </citation>
    <scope>NUCLEOTIDE SEQUENCE [LARGE SCALE GENOMIC DNA]</scope>
    <source>
        <strain evidence="2">TFB10046</strain>
    </source>
</reference>
<proteinExistence type="predicted"/>
<keyword evidence="2" id="KW-1185">Reference proteome</keyword>
<name>J0L7M9_AURST</name>
<dbReference type="EMBL" id="JH689072">
    <property type="protein sequence ID" value="EJD32336.1"/>
    <property type="molecule type" value="Genomic_DNA"/>
</dbReference>
<evidence type="ECO:0000313" key="1">
    <source>
        <dbReference type="EMBL" id="EJD32336.1"/>
    </source>
</evidence>
<dbReference type="InParanoid" id="J0L7M9"/>
<gene>
    <name evidence="1" type="ORF">AURDEDRAFT_178603</name>
</gene>
<sequence length="127" mass="14052">MVNAQSLPTSASGLPIKSLENLSTPCWTPTSIDTAAHAAVVGPYELRAVKIGSRCVVPLKWTPLPAAGHMTSAEIVDFLAMVAKTYRYENDPRFTHLFGEPLPEEEQDPTSWDYRLEALDMYSVHHP</sequence>
<accession>J0L7M9</accession>
<protein>
    <submittedName>
        <fullName evidence="1">Uncharacterized protein</fullName>
    </submittedName>
</protein>
<evidence type="ECO:0000313" key="2">
    <source>
        <dbReference type="Proteomes" id="UP000006514"/>
    </source>
</evidence>